<evidence type="ECO:0000256" key="4">
    <source>
        <dbReference type="ARBA" id="ARBA00022989"/>
    </source>
</evidence>
<feature type="transmembrane region" description="Helical" evidence="7">
    <location>
        <begin position="800"/>
        <end position="822"/>
    </location>
</feature>
<name>A0A2T8FER1_9ACTN</name>
<evidence type="ECO:0000256" key="7">
    <source>
        <dbReference type="SAM" id="Phobius"/>
    </source>
</evidence>
<feature type="transmembrane region" description="Helical" evidence="7">
    <location>
        <begin position="299"/>
        <end position="320"/>
    </location>
</feature>
<feature type="region of interest" description="Disordered" evidence="6">
    <location>
        <begin position="52"/>
        <end position="71"/>
    </location>
</feature>
<evidence type="ECO:0000259" key="8">
    <source>
        <dbReference type="Pfam" id="PF02687"/>
    </source>
</evidence>
<keyword evidence="3 7" id="KW-0812">Transmembrane</keyword>
<comment type="subcellular location">
    <subcellularLocation>
        <location evidence="1">Cell membrane</location>
        <topology evidence="1">Multi-pass membrane protein</topology>
    </subcellularLocation>
</comment>
<keyword evidence="10" id="KW-1185">Reference proteome</keyword>
<feature type="transmembrane region" description="Helical" evidence="7">
    <location>
        <begin position="748"/>
        <end position="770"/>
    </location>
</feature>
<comment type="caution">
    <text evidence="9">The sequence shown here is derived from an EMBL/GenBank/DDBJ whole genome shotgun (WGS) entry which is preliminary data.</text>
</comment>
<feature type="domain" description="ABC3 transporter permease C-terminal" evidence="8">
    <location>
        <begin position="751"/>
        <end position="868"/>
    </location>
</feature>
<reference evidence="9 10" key="1">
    <citation type="submission" date="2018-04" db="EMBL/GenBank/DDBJ databases">
        <title>Genome of Nocardioides gansuensis WSJ-1.</title>
        <authorList>
            <person name="Wu S."/>
            <person name="Wang G."/>
        </authorList>
    </citation>
    <scope>NUCLEOTIDE SEQUENCE [LARGE SCALE GENOMIC DNA]</scope>
    <source>
        <strain evidence="9 10">WSJ-1</strain>
    </source>
</reference>
<dbReference type="Proteomes" id="UP000246018">
    <property type="component" value="Unassembled WGS sequence"/>
</dbReference>
<keyword evidence="5 7" id="KW-0472">Membrane</keyword>
<sequence length="884" mass="91692">MLMFGVDADRAGAEVGDRVRLLAPEPPAIAGQLPRPPIDTVRLVGTYATPADDRHWFQPGTLSSGPERPGPPFVPYRPAPLVTGVSTFEAFPPGDWWVRIETRLDVPADLGADDLQAARAAAATLADLDEAVDGGTLTGVAEGDLNDLTAIEEEVRAQEGTARRTIAPALLSLVLVAFALLLRLLMAASELRVPELALASLRGVGTRRLWALGLAEPLVVLTLAAPFGVALGLVARAVLTRAWLVPGLPLAVPAVSWVAVALVLAGAVAVACVAVGLVVRRSLSAQLSGVRRPHRSHRWALVAQLVLVALALTVLASRIAGGRQAEPDATDLVLPVLLAVVAGLGATRVAAWLAAWWTRRSRGRSLSGFVSSRAVSRRQEGTLVILPITAAVAVAVFSAGVHDSAATWRASVAATVSPAHTTWHSPLGLTGTVAMTRQLDPEGEWLMTAASAALPGAGLAVVDRDRLASVAAWPPTWSPGRSVEDVVDALGADGHVPSVAGRRVSVTLDNQVATSTGLTLELRLGQQGSRLRRLYLGPFESGTSTLSARLRDCDDGCPLEGMTLGGSAGTAAVMAGRARILALEVDGRRIPFEGAGWSSSSTDSSRSAIADMQVGESLDLTFDTGGQPAMARLTSGGFTAKRPALRGLDVVDDALLQFDGSAYPALDVRGRLDGMPFAGPAGLLVDHTALLTDRPVYESVLDTRVLMREGAPAAMREALADAGLTVETTLAAERRLLDQSAYALALRLYGLVAVLVLLMALAGLAVSTAVQLPARRRDAAALRVVGVPRRAVMAAVAREFASVLGAAAAAGIAAGALAQWVVLRSLTLGHVEALSSPRVVAAISPSRLMALGVIAVVALGLAAYVSALLAVRGARGATLRENAR</sequence>
<evidence type="ECO:0000256" key="1">
    <source>
        <dbReference type="ARBA" id="ARBA00004651"/>
    </source>
</evidence>
<evidence type="ECO:0000256" key="3">
    <source>
        <dbReference type="ARBA" id="ARBA00022692"/>
    </source>
</evidence>
<feature type="transmembrane region" description="Helical" evidence="7">
    <location>
        <begin position="209"/>
        <end position="234"/>
    </location>
</feature>
<dbReference type="GO" id="GO:0005886">
    <property type="term" value="C:plasma membrane"/>
    <property type="evidence" value="ECO:0007669"/>
    <property type="project" value="UniProtKB-SubCell"/>
</dbReference>
<evidence type="ECO:0000256" key="5">
    <source>
        <dbReference type="ARBA" id="ARBA00023136"/>
    </source>
</evidence>
<feature type="transmembrane region" description="Helical" evidence="7">
    <location>
        <begin position="166"/>
        <end position="188"/>
    </location>
</feature>
<feature type="transmembrane region" description="Helical" evidence="7">
    <location>
        <begin position="383"/>
        <end position="401"/>
    </location>
</feature>
<feature type="transmembrane region" description="Helical" evidence="7">
    <location>
        <begin position="332"/>
        <end position="357"/>
    </location>
</feature>
<dbReference type="InterPro" id="IPR003838">
    <property type="entry name" value="ABC3_permease_C"/>
</dbReference>
<protein>
    <recommendedName>
        <fullName evidence="8">ABC3 transporter permease C-terminal domain-containing protein</fullName>
    </recommendedName>
</protein>
<evidence type="ECO:0000256" key="2">
    <source>
        <dbReference type="ARBA" id="ARBA00022475"/>
    </source>
</evidence>
<dbReference type="AlphaFoldDB" id="A0A2T8FER1"/>
<evidence type="ECO:0000256" key="6">
    <source>
        <dbReference type="SAM" id="MobiDB-lite"/>
    </source>
</evidence>
<keyword evidence="4 7" id="KW-1133">Transmembrane helix</keyword>
<dbReference type="Pfam" id="PF02687">
    <property type="entry name" value="FtsX"/>
    <property type="match status" value="1"/>
</dbReference>
<proteinExistence type="predicted"/>
<evidence type="ECO:0000313" key="10">
    <source>
        <dbReference type="Proteomes" id="UP000246018"/>
    </source>
</evidence>
<feature type="transmembrane region" description="Helical" evidence="7">
    <location>
        <begin position="254"/>
        <end position="279"/>
    </location>
</feature>
<feature type="transmembrane region" description="Helical" evidence="7">
    <location>
        <begin position="848"/>
        <end position="871"/>
    </location>
</feature>
<accession>A0A2T8FER1</accession>
<organism evidence="9 10">
    <name type="scientific">Nocardioides gansuensis</name>
    <dbReference type="NCBI Taxonomy" id="2138300"/>
    <lineage>
        <taxon>Bacteria</taxon>
        <taxon>Bacillati</taxon>
        <taxon>Actinomycetota</taxon>
        <taxon>Actinomycetes</taxon>
        <taxon>Propionibacteriales</taxon>
        <taxon>Nocardioidaceae</taxon>
        <taxon>Nocardioides</taxon>
    </lineage>
</organism>
<keyword evidence="2" id="KW-1003">Cell membrane</keyword>
<evidence type="ECO:0000313" key="9">
    <source>
        <dbReference type="EMBL" id="PVG84218.1"/>
    </source>
</evidence>
<dbReference type="EMBL" id="QDGZ01000001">
    <property type="protein sequence ID" value="PVG84218.1"/>
    <property type="molecule type" value="Genomic_DNA"/>
</dbReference>
<gene>
    <name evidence="9" type="ORF">DDE18_00825</name>
</gene>